<name>A0ABX4VU82_9GAMM</name>
<evidence type="ECO:0000313" key="1">
    <source>
        <dbReference type="EMBL" id="PNF83528.1"/>
    </source>
</evidence>
<accession>A0ABX4VU82</accession>
<protein>
    <submittedName>
        <fullName evidence="1">Uncharacterized protein</fullName>
    </submittedName>
</protein>
<comment type="caution">
    <text evidence="1">The sequence shown here is derived from an EMBL/GenBank/DDBJ whole genome shotgun (WGS) entry which is preliminary data.</text>
</comment>
<dbReference type="Proteomes" id="UP000236021">
    <property type="component" value="Unassembled WGS sequence"/>
</dbReference>
<gene>
    <name evidence="1" type="ORF">CXK93_18390</name>
</gene>
<proteinExistence type="predicted"/>
<sequence length="93" mass="10483">MARRCWLPVDRTRPISSLIGRSGPGRTGLSRRLAQQLGDRHIAGCADRVAVRCRQIESPHLPANWRNNPLTLSRSGRSRCHSTFALRYAKTPH</sequence>
<evidence type="ECO:0000313" key="2">
    <source>
        <dbReference type="Proteomes" id="UP000236021"/>
    </source>
</evidence>
<keyword evidence="2" id="KW-1185">Reference proteome</keyword>
<organism evidence="1 2">
    <name type="scientific">Stutzerimonas decontaminans</name>
    <dbReference type="NCBI Taxonomy" id="3022791"/>
    <lineage>
        <taxon>Bacteria</taxon>
        <taxon>Pseudomonadati</taxon>
        <taxon>Pseudomonadota</taxon>
        <taxon>Gammaproteobacteria</taxon>
        <taxon>Pseudomonadales</taxon>
        <taxon>Pseudomonadaceae</taxon>
        <taxon>Stutzerimonas</taxon>
    </lineage>
</organism>
<reference evidence="1 2" key="1">
    <citation type="submission" date="2018-01" db="EMBL/GenBank/DDBJ databases">
        <title>Denitrification phenotypes of diverse strains of Pseudomonas stutzeri.</title>
        <authorList>
            <person name="Milligan D.A."/>
            <person name="Bergaust L."/>
            <person name="Bakken L.R."/>
            <person name="Frostegard A."/>
        </authorList>
    </citation>
    <scope>NUCLEOTIDE SEQUENCE [LARGE SCALE GENOMIC DNA]</scope>
    <source>
        <strain evidence="1 2">ST27MN3</strain>
    </source>
</reference>
<dbReference type="EMBL" id="POUI01000005">
    <property type="protein sequence ID" value="PNF83528.1"/>
    <property type="molecule type" value="Genomic_DNA"/>
</dbReference>